<keyword evidence="3 5" id="KW-0326">Glycosidase</keyword>
<comment type="caution">
    <text evidence="7">The sequence shown here is derived from an EMBL/GenBank/DDBJ whole genome shotgun (WGS) entry which is preliminary data.</text>
</comment>
<dbReference type="InterPro" id="IPR017853">
    <property type="entry name" value="GH"/>
</dbReference>
<accession>A0A9P1EIQ1</accession>
<comment type="similarity">
    <text evidence="1 4">Belongs to the glycosyl hydrolase 17 family.</text>
</comment>
<evidence type="ECO:0000256" key="4">
    <source>
        <dbReference type="RuleBase" id="RU004335"/>
    </source>
</evidence>
<dbReference type="EMBL" id="CAMAPE010000052">
    <property type="protein sequence ID" value="CAH9108794.1"/>
    <property type="molecule type" value="Genomic_DNA"/>
</dbReference>
<dbReference type="InterPro" id="IPR000490">
    <property type="entry name" value="Glyco_hydro_17"/>
</dbReference>
<dbReference type="AlphaFoldDB" id="A0A9P1EIQ1"/>
<dbReference type="GO" id="GO:0004553">
    <property type="term" value="F:hydrolase activity, hydrolyzing O-glycosyl compounds"/>
    <property type="evidence" value="ECO:0007669"/>
    <property type="project" value="InterPro"/>
</dbReference>
<protein>
    <recommendedName>
        <fullName evidence="9">Glucan endo-1,3-beta-D-glucosidase</fullName>
    </recommendedName>
</protein>
<gene>
    <name evidence="7" type="ORF">CEURO_LOCUS18222</name>
</gene>
<evidence type="ECO:0000256" key="1">
    <source>
        <dbReference type="ARBA" id="ARBA00008773"/>
    </source>
</evidence>
<dbReference type="Proteomes" id="UP001152484">
    <property type="component" value="Unassembled WGS sequence"/>
</dbReference>
<proteinExistence type="inferred from homology"/>
<evidence type="ECO:0008006" key="9">
    <source>
        <dbReference type="Google" id="ProtNLM"/>
    </source>
</evidence>
<dbReference type="SUPFAM" id="SSF51445">
    <property type="entry name" value="(Trans)glycosidases"/>
    <property type="match status" value="1"/>
</dbReference>
<dbReference type="PANTHER" id="PTHR32227">
    <property type="entry name" value="GLUCAN ENDO-1,3-BETA-GLUCOSIDASE BG1-RELATED-RELATED"/>
    <property type="match status" value="1"/>
</dbReference>
<evidence type="ECO:0000256" key="3">
    <source>
        <dbReference type="ARBA" id="ARBA00023295"/>
    </source>
</evidence>
<feature type="chain" id="PRO_5040470834" description="Glucan endo-1,3-beta-D-glucosidase" evidence="6">
    <location>
        <begin position="29"/>
        <end position="332"/>
    </location>
</feature>
<name>A0A9P1EIQ1_CUSEU</name>
<evidence type="ECO:0000313" key="8">
    <source>
        <dbReference type="Proteomes" id="UP001152484"/>
    </source>
</evidence>
<dbReference type="OrthoDB" id="941679at2759"/>
<organism evidence="7 8">
    <name type="scientific">Cuscuta europaea</name>
    <name type="common">European dodder</name>
    <dbReference type="NCBI Taxonomy" id="41803"/>
    <lineage>
        <taxon>Eukaryota</taxon>
        <taxon>Viridiplantae</taxon>
        <taxon>Streptophyta</taxon>
        <taxon>Embryophyta</taxon>
        <taxon>Tracheophyta</taxon>
        <taxon>Spermatophyta</taxon>
        <taxon>Magnoliopsida</taxon>
        <taxon>eudicotyledons</taxon>
        <taxon>Gunneridae</taxon>
        <taxon>Pentapetalae</taxon>
        <taxon>asterids</taxon>
        <taxon>lamiids</taxon>
        <taxon>Solanales</taxon>
        <taxon>Convolvulaceae</taxon>
        <taxon>Cuscuteae</taxon>
        <taxon>Cuscuta</taxon>
        <taxon>Cuscuta subgen. Cuscuta</taxon>
    </lineage>
</organism>
<feature type="signal peptide" evidence="6">
    <location>
        <begin position="1"/>
        <end position="28"/>
    </location>
</feature>
<dbReference type="InterPro" id="IPR044965">
    <property type="entry name" value="Glyco_hydro_17_plant"/>
</dbReference>
<keyword evidence="6" id="KW-0732">Signal</keyword>
<evidence type="ECO:0000256" key="5">
    <source>
        <dbReference type="RuleBase" id="RU004336"/>
    </source>
</evidence>
<evidence type="ECO:0000256" key="6">
    <source>
        <dbReference type="SAM" id="SignalP"/>
    </source>
</evidence>
<evidence type="ECO:0000313" key="7">
    <source>
        <dbReference type="EMBL" id="CAH9108794.1"/>
    </source>
</evidence>
<dbReference type="GO" id="GO:0005975">
    <property type="term" value="P:carbohydrate metabolic process"/>
    <property type="evidence" value="ECO:0007669"/>
    <property type="project" value="InterPro"/>
</dbReference>
<keyword evidence="8" id="KW-1185">Reference proteome</keyword>
<reference evidence="7" key="1">
    <citation type="submission" date="2022-07" db="EMBL/GenBank/DDBJ databases">
        <authorList>
            <person name="Macas J."/>
            <person name="Novak P."/>
            <person name="Neumann P."/>
        </authorList>
    </citation>
    <scope>NUCLEOTIDE SEQUENCE</scope>
</reference>
<dbReference type="FunFam" id="3.20.20.80:FF:000010">
    <property type="entry name" value="glucan endo-1,3-beta-glucosidase, basic"/>
    <property type="match status" value="1"/>
</dbReference>
<dbReference type="Pfam" id="PF00332">
    <property type="entry name" value="Glyco_hydro_17"/>
    <property type="match status" value="1"/>
</dbReference>
<sequence>MNQLMHPFPYMASILFFIGLLHITGVQSIGVCYGKNGDNLPSESDTINLYKKNGIQALRVYSADSRVFAALRGTGIDVIVDISNDRLPELADPAGATRWVQNNIVPYSDVSFKYVAVGNEVYSKNSDSSQYVKYVLPALKNVHDALSAAGLQGRIRATTATYSAVLTNTYPPNQGVFNDDAKDLMIPIVKFLAEKGSPLLANIYPYFGRKGDPAHNTLAYALFTETNPNSAGYRNLFDAMLDSMRAAVQKAGGQNVRIVVSESGWPSAGGFDASPENASTYYKNLIDHVKRNSIETYLFAMYDENKKSGDEIERHFGLFHPGQSSKHQITLN</sequence>
<keyword evidence="2 5" id="KW-0378">Hydrolase</keyword>
<dbReference type="Gene3D" id="3.20.20.80">
    <property type="entry name" value="Glycosidases"/>
    <property type="match status" value="1"/>
</dbReference>
<dbReference type="PROSITE" id="PS00587">
    <property type="entry name" value="GLYCOSYL_HYDROL_F17"/>
    <property type="match status" value="1"/>
</dbReference>
<evidence type="ECO:0000256" key="2">
    <source>
        <dbReference type="ARBA" id="ARBA00022801"/>
    </source>
</evidence>